<protein>
    <submittedName>
        <fullName evidence="8">MATE family efflux transporter</fullName>
    </submittedName>
</protein>
<dbReference type="NCBIfam" id="TIGR00797">
    <property type="entry name" value="matE"/>
    <property type="match status" value="1"/>
</dbReference>
<feature type="transmembrane region" description="Helical" evidence="7">
    <location>
        <begin position="139"/>
        <end position="160"/>
    </location>
</feature>
<dbReference type="PANTHER" id="PTHR43549:SF2">
    <property type="entry name" value="MULTIDRUG RESISTANCE PROTEIN NORM-RELATED"/>
    <property type="match status" value="1"/>
</dbReference>
<sequence length="460" mass="50236">MKTAKKYNPDLILHGNLIRAILSLAIPVVINSFLQTMYNLTDTYWLGKIGTEQLAAINLVTPMQNIITNFGSGITVAGAVLIAQYIGAGEKEDARSMANQIFACAMGFAVVCATLCFLGTPAIVNWLGADGGTAYYARVYLRVVIWDMPFLYMVNIFSAVHQAQGDTVRPMFLNLGGITLNLFLDPFFMIILNLGTAGAALATLLAKAIPAIVAFGLLCRQENDICLNRKYMRLQKEKLGMILKIGLPTAIGGSTMQLGFLLMSKNVFVYGTEAMAAYGIGNKVNGLITLPSNAIGSATATIVGQNMGAKQSDRAEKGYRFSMWISVVFLFIGGMILSRDMISTAIVRIFSKDAEVVGMAADFLSVMAFWCFTNGIYNTTSGLFQGTGHTEVTMAIDVTRLWVFRFLTLWFCESVLHMGVRSVWYSVVISNGISALILYVLYRGGIWKKTRIKVGKEEAT</sequence>
<dbReference type="GO" id="GO:0042910">
    <property type="term" value="F:xenobiotic transmembrane transporter activity"/>
    <property type="evidence" value="ECO:0007669"/>
    <property type="project" value="InterPro"/>
</dbReference>
<reference evidence="8 9" key="1">
    <citation type="submission" date="2021-10" db="EMBL/GenBank/DDBJ databases">
        <title>Anaerobic single-cell dispensing facilitates the cultivation of human gut bacteria.</title>
        <authorList>
            <person name="Afrizal A."/>
        </authorList>
    </citation>
    <scope>NUCLEOTIDE SEQUENCE [LARGE SCALE GENOMIC DNA]</scope>
    <source>
        <strain evidence="8 9">CLA-AA-H273</strain>
    </source>
</reference>
<keyword evidence="4 7" id="KW-0812">Transmembrane</keyword>
<comment type="subcellular location">
    <subcellularLocation>
        <location evidence="1">Cell membrane</location>
        <topology evidence="1">Multi-pass membrane protein</topology>
    </subcellularLocation>
</comment>
<gene>
    <name evidence="8" type="ORF">LKD75_08340</name>
</gene>
<dbReference type="InterPro" id="IPR052031">
    <property type="entry name" value="Membrane_Transporter-Flippase"/>
</dbReference>
<dbReference type="GO" id="GO:0015297">
    <property type="term" value="F:antiporter activity"/>
    <property type="evidence" value="ECO:0007669"/>
    <property type="project" value="InterPro"/>
</dbReference>
<dbReference type="CDD" id="cd13138">
    <property type="entry name" value="MATE_yoeA_like"/>
    <property type="match status" value="1"/>
</dbReference>
<dbReference type="GO" id="GO:0005886">
    <property type="term" value="C:plasma membrane"/>
    <property type="evidence" value="ECO:0007669"/>
    <property type="project" value="UniProtKB-SubCell"/>
</dbReference>
<feature type="transmembrane region" description="Helical" evidence="7">
    <location>
        <begin position="198"/>
        <end position="218"/>
    </location>
</feature>
<evidence type="ECO:0000256" key="1">
    <source>
        <dbReference type="ARBA" id="ARBA00004651"/>
    </source>
</evidence>
<evidence type="ECO:0000256" key="7">
    <source>
        <dbReference type="SAM" id="Phobius"/>
    </source>
</evidence>
<dbReference type="EMBL" id="JAJEPV010000016">
    <property type="protein sequence ID" value="MCC2119598.1"/>
    <property type="molecule type" value="Genomic_DNA"/>
</dbReference>
<feature type="transmembrane region" description="Helical" evidence="7">
    <location>
        <begin position="321"/>
        <end position="338"/>
    </location>
</feature>
<keyword evidence="9" id="KW-1185">Reference proteome</keyword>
<organism evidence="8 9">
    <name type="scientific">Waltera acetigignens</name>
    <dbReference type="NCBI Taxonomy" id="2981769"/>
    <lineage>
        <taxon>Bacteria</taxon>
        <taxon>Bacillati</taxon>
        <taxon>Bacillota</taxon>
        <taxon>Clostridia</taxon>
        <taxon>Lachnospirales</taxon>
        <taxon>Lachnospiraceae</taxon>
        <taxon>Waltera</taxon>
    </lineage>
</organism>
<keyword evidence="2" id="KW-0813">Transport</keyword>
<keyword evidence="5 7" id="KW-1133">Transmembrane helix</keyword>
<keyword evidence="3" id="KW-1003">Cell membrane</keyword>
<accession>A0AAE3A391</accession>
<evidence type="ECO:0000313" key="9">
    <source>
        <dbReference type="Proteomes" id="UP001197795"/>
    </source>
</evidence>
<feature type="transmembrane region" description="Helical" evidence="7">
    <location>
        <begin position="172"/>
        <end position="192"/>
    </location>
</feature>
<dbReference type="Pfam" id="PF01554">
    <property type="entry name" value="MatE"/>
    <property type="match status" value="2"/>
</dbReference>
<evidence type="ECO:0000256" key="5">
    <source>
        <dbReference type="ARBA" id="ARBA00022989"/>
    </source>
</evidence>
<comment type="caution">
    <text evidence="8">The sequence shown here is derived from an EMBL/GenBank/DDBJ whole genome shotgun (WGS) entry which is preliminary data.</text>
</comment>
<dbReference type="RefSeq" id="WP_227733185.1">
    <property type="nucleotide sequence ID" value="NZ_JAJEPV010000016.1"/>
</dbReference>
<feature type="transmembrane region" description="Helical" evidence="7">
    <location>
        <begin position="359"/>
        <end position="377"/>
    </location>
</feature>
<feature type="transmembrane region" description="Helical" evidence="7">
    <location>
        <begin position="100"/>
        <end position="127"/>
    </location>
</feature>
<dbReference type="AlphaFoldDB" id="A0AAE3A391"/>
<evidence type="ECO:0000256" key="2">
    <source>
        <dbReference type="ARBA" id="ARBA00022448"/>
    </source>
</evidence>
<evidence type="ECO:0000256" key="3">
    <source>
        <dbReference type="ARBA" id="ARBA00022475"/>
    </source>
</evidence>
<feature type="transmembrane region" description="Helical" evidence="7">
    <location>
        <begin position="239"/>
        <end position="263"/>
    </location>
</feature>
<keyword evidence="6 7" id="KW-0472">Membrane</keyword>
<proteinExistence type="predicted"/>
<feature type="transmembrane region" description="Helical" evidence="7">
    <location>
        <begin position="423"/>
        <end position="442"/>
    </location>
</feature>
<name>A0AAE3A391_9FIRM</name>
<feature type="transmembrane region" description="Helical" evidence="7">
    <location>
        <begin position="12"/>
        <end position="34"/>
    </location>
</feature>
<evidence type="ECO:0000313" key="8">
    <source>
        <dbReference type="EMBL" id="MCC2119598.1"/>
    </source>
</evidence>
<dbReference type="PANTHER" id="PTHR43549">
    <property type="entry name" value="MULTIDRUG RESISTANCE PROTEIN YPNP-RELATED"/>
    <property type="match status" value="1"/>
</dbReference>
<dbReference type="InterPro" id="IPR048279">
    <property type="entry name" value="MdtK-like"/>
</dbReference>
<evidence type="ECO:0000256" key="6">
    <source>
        <dbReference type="ARBA" id="ARBA00023136"/>
    </source>
</evidence>
<dbReference type="PIRSF" id="PIRSF006603">
    <property type="entry name" value="DinF"/>
    <property type="match status" value="1"/>
</dbReference>
<dbReference type="Proteomes" id="UP001197795">
    <property type="component" value="Unassembled WGS sequence"/>
</dbReference>
<dbReference type="InterPro" id="IPR002528">
    <property type="entry name" value="MATE_fam"/>
</dbReference>
<feature type="transmembrane region" description="Helical" evidence="7">
    <location>
        <begin position="66"/>
        <end position="88"/>
    </location>
</feature>
<evidence type="ECO:0000256" key="4">
    <source>
        <dbReference type="ARBA" id="ARBA00022692"/>
    </source>
</evidence>